<proteinExistence type="predicted"/>
<dbReference type="AntiFam" id="ANF00280">
    <property type="entry name" value="Spurious ORF (shadow ORF of PyrG)"/>
</dbReference>
<organism evidence="1">
    <name type="scientific">bioreactor metagenome</name>
    <dbReference type="NCBI Taxonomy" id="1076179"/>
    <lineage>
        <taxon>unclassified sequences</taxon>
        <taxon>metagenomes</taxon>
        <taxon>ecological metagenomes</taxon>
    </lineage>
</organism>
<evidence type="ECO:0000313" key="1">
    <source>
        <dbReference type="EMBL" id="MPM10226.1"/>
    </source>
</evidence>
<sequence length="139" mass="14797">MGERLGYRQISVVEGDILSHQSDANMLACVLGTLHHGPPLGKVGGPVGEPQPFADHMGETAVFQHQRYLVKDGGGEIGNHILGRQVAEERNLPADILGNGILGAAEDHVRLNAQGQKLLGRVLRGLALELRGTGNIDDQ</sequence>
<name>A0A644X279_9ZZZZ</name>
<protein>
    <submittedName>
        <fullName evidence="1">Uncharacterized protein</fullName>
    </submittedName>
</protein>
<accession>A0A644X279</accession>
<comment type="caution">
    <text evidence="1">The sequence shown here is derived from an EMBL/GenBank/DDBJ whole genome shotgun (WGS) entry which is preliminary data.</text>
</comment>
<dbReference type="AlphaFoldDB" id="A0A644X279"/>
<gene>
    <name evidence="1" type="ORF">SDC9_56554</name>
</gene>
<dbReference type="EMBL" id="VSSQ01001666">
    <property type="protein sequence ID" value="MPM10226.1"/>
    <property type="molecule type" value="Genomic_DNA"/>
</dbReference>
<reference evidence="1" key="1">
    <citation type="submission" date="2019-08" db="EMBL/GenBank/DDBJ databases">
        <authorList>
            <person name="Kucharzyk K."/>
            <person name="Murdoch R.W."/>
            <person name="Higgins S."/>
            <person name="Loffler F."/>
        </authorList>
    </citation>
    <scope>NUCLEOTIDE SEQUENCE</scope>
</reference>